<evidence type="ECO:0000313" key="2">
    <source>
        <dbReference type="Proteomes" id="UP000533080"/>
    </source>
</evidence>
<organism evidence="1 2">
    <name type="scientific">Myxococcus xanthus</name>
    <dbReference type="NCBI Taxonomy" id="34"/>
    <lineage>
        <taxon>Bacteria</taxon>
        <taxon>Pseudomonadati</taxon>
        <taxon>Myxococcota</taxon>
        <taxon>Myxococcia</taxon>
        <taxon>Myxococcales</taxon>
        <taxon>Cystobacterineae</taxon>
        <taxon>Myxococcaceae</taxon>
        <taxon>Myxococcus</taxon>
    </lineage>
</organism>
<sequence>MPESSLHGLLEQALAAFEQRDEEEALRSLLEAWRESRSELIVTLVNALSDRLIAGMPPLSCRPFAPEMQSHRPSDLPRMLAGFEETASAGLVDPLCRQMEAFLNWPADPRLTFALESMTRMNISANWKVLDQLVALLVYLRDPRSLESLRRLSKRRGMADRHVQQFAGIIDLITRQEVSPVDAEALALCAALEEARISRAKSEARSAPIREALLARVYSHPDDDNARLVLADHLLEQGDARGEFIMLQYASQPDKARIRELLGKYSEAWQVSLGPLVATEDTRFERGFPVAVRMNVERRSELLYPLSPLPGPAWGTVREIDWKWSGPPEAAAWLAHPHVHALHHLRRTRAAIARRLGAHGLGVQRLELQGRLAVEAPEIFTALSGLPRLTWVDIPNGDLRDVELCANSPIARRLERFTLSVLRKWTLRATPLEPVTVSLALLEREHFGQLAAAIRAAVGFGSRGLRIASRTELDAGERQFLQNAAAAYERVEWA</sequence>
<evidence type="ECO:0000313" key="1">
    <source>
        <dbReference type="EMBL" id="NOJ79981.1"/>
    </source>
</evidence>
<reference evidence="1 2" key="1">
    <citation type="submission" date="2020-05" db="EMBL/GenBank/DDBJ databases">
        <authorList>
            <person name="Whitworth D."/>
        </authorList>
    </citation>
    <scope>NUCLEOTIDE SEQUENCE [LARGE SCALE GENOMIC DNA]</scope>
    <source>
        <strain evidence="1 2">AM005</strain>
    </source>
</reference>
<dbReference type="EMBL" id="JABFNT010000048">
    <property type="protein sequence ID" value="NOJ79981.1"/>
    <property type="molecule type" value="Genomic_DNA"/>
</dbReference>
<comment type="caution">
    <text evidence="1">The sequence shown here is derived from an EMBL/GenBank/DDBJ whole genome shotgun (WGS) entry which is preliminary data.</text>
</comment>
<protein>
    <submittedName>
        <fullName evidence="1">TIGR02996 domain-containing protein</fullName>
    </submittedName>
</protein>
<name>A0A7Y4IIN1_MYXXA</name>
<dbReference type="Proteomes" id="UP000533080">
    <property type="component" value="Unassembled WGS sequence"/>
</dbReference>
<dbReference type="NCBIfam" id="TIGR02996">
    <property type="entry name" value="rpt_mate_G_obs"/>
    <property type="match status" value="1"/>
</dbReference>
<dbReference type="InterPro" id="IPR014338">
    <property type="entry name" value="CHP02996_rpt-companion-dom"/>
</dbReference>
<gene>
    <name evidence="1" type="ORF">HNV28_16805</name>
</gene>
<accession>A0A7Y4IIN1</accession>
<dbReference type="RefSeq" id="WP_171442211.1">
    <property type="nucleotide sequence ID" value="NZ_JABFNS010000111.1"/>
</dbReference>
<proteinExistence type="predicted"/>
<dbReference type="AlphaFoldDB" id="A0A7Y4IIN1"/>